<dbReference type="OrthoDB" id="9770099at2"/>
<evidence type="ECO:0000256" key="5">
    <source>
        <dbReference type="ARBA" id="ARBA00023136"/>
    </source>
</evidence>
<dbReference type="InterPro" id="IPR050250">
    <property type="entry name" value="Macrolide_Exporter_MacB"/>
</dbReference>
<protein>
    <submittedName>
        <fullName evidence="10">Macrolide export ATP-binding/permease protein MacB</fullName>
        <ecNumber evidence="10">3.6.3.-</ecNumber>
    </submittedName>
</protein>
<reference evidence="10 11" key="1">
    <citation type="submission" date="2019-02" db="EMBL/GenBank/DDBJ databases">
        <title>Deep-cultivation of Planctomycetes and their phenomic and genomic characterization uncovers novel biology.</title>
        <authorList>
            <person name="Wiegand S."/>
            <person name="Jogler M."/>
            <person name="Boedeker C."/>
            <person name="Pinto D."/>
            <person name="Vollmers J."/>
            <person name="Rivas-Marin E."/>
            <person name="Kohn T."/>
            <person name="Peeters S.H."/>
            <person name="Heuer A."/>
            <person name="Rast P."/>
            <person name="Oberbeckmann S."/>
            <person name="Bunk B."/>
            <person name="Jeske O."/>
            <person name="Meyerdierks A."/>
            <person name="Storesund J.E."/>
            <person name="Kallscheuer N."/>
            <person name="Luecker S."/>
            <person name="Lage O.M."/>
            <person name="Pohl T."/>
            <person name="Merkel B.J."/>
            <person name="Hornburger P."/>
            <person name="Mueller R.-W."/>
            <person name="Bruemmer F."/>
            <person name="Labrenz M."/>
            <person name="Spormann A.M."/>
            <person name="Op den Camp H."/>
            <person name="Overmann J."/>
            <person name="Amann R."/>
            <person name="Jetten M.S.M."/>
            <person name="Mascher T."/>
            <person name="Medema M.H."/>
            <person name="Devos D.P."/>
            <person name="Kaster A.-K."/>
            <person name="Ovreas L."/>
            <person name="Rohde M."/>
            <person name="Galperin M.Y."/>
            <person name="Jogler C."/>
        </authorList>
    </citation>
    <scope>NUCLEOTIDE SEQUENCE [LARGE SCALE GENOMIC DNA]</scope>
    <source>
        <strain evidence="10 11">Spb1</strain>
    </source>
</reference>
<feature type="domain" description="MacB-like periplasmic core" evidence="9">
    <location>
        <begin position="22"/>
        <end position="245"/>
    </location>
</feature>
<dbReference type="Pfam" id="PF12704">
    <property type="entry name" value="MacB_PCD"/>
    <property type="match status" value="1"/>
</dbReference>
<dbReference type="GO" id="GO:0022857">
    <property type="term" value="F:transmembrane transporter activity"/>
    <property type="evidence" value="ECO:0007669"/>
    <property type="project" value="TreeGrafter"/>
</dbReference>
<keyword evidence="5 7" id="KW-0472">Membrane</keyword>
<keyword evidence="10" id="KW-0547">Nucleotide-binding</keyword>
<keyword evidence="3 7" id="KW-0812">Transmembrane</keyword>
<feature type="transmembrane region" description="Helical" evidence="7">
    <location>
        <begin position="372"/>
        <end position="396"/>
    </location>
</feature>
<dbReference type="EMBL" id="CP036299">
    <property type="protein sequence ID" value="QDV31870.1"/>
    <property type="molecule type" value="Genomic_DNA"/>
</dbReference>
<dbReference type="EC" id="3.6.3.-" evidence="10"/>
<dbReference type="KEGG" id="peh:Spb1_38160"/>
<comment type="similarity">
    <text evidence="6">Belongs to the ABC-4 integral membrane protein family.</text>
</comment>
<dbReference type="InterPro" id="IPR003838">
    <property type="entry name" value="ABC3_permease_C"/>
</dbReference>
<feature type="domain" description="ABC3 transporter permease C-terminal" evidence="8">
    <location>
        <begin position="286"/>
        <end position="406"/>
    </location>
</feature>
<keyword evidence="10" id="KW-0067">ATP-binding</keyword>
<evidence type="ECO:0000256" key="4">
    <source>
        <dbReference type="ARBA" id="ARBA00022989"/>
    </source>
</evidence>
<accession>A0A518GTF6</accession>
<evidence type="ECO:0000256" key="7">
    <source>
        <dbReference type="SAM" id="Phobius"/>
    </source>
</evidence>
<dbReference type="InterPro" id="IPR025857">
    <property type="entry name" value="MacB_PCD"/>
</dbReference>
<gene>
    <name evidence="10" type="primary">macB_6</name>
    <name evidence="10" type="ORF">Spb1_38160</name>
</gene>
<sequence>MGFWLSMRIAIRALSKNRLRAGLTILGIVIGIAAVTAMVSIGLSASQLVQAQLETLGTNMLAVLPGSMQKGGIRTVDVGSLSIADVVALGESCPSVNAVSPLVGVSGQVVYRSANWNPQTTFGVGKDYQIVRNWNLALGSFLSERDIASSAKVCVLGQTVVRELFQAEDPIGKTIRVKNAPFQVVGVLEPKGVSMFGQDHDDIVLIPYTTAAKRLRPGGGSNVDAILVSTSSPSLATVAAREAEALLRQRHGINPGRDADFRIQSTTEIALMLQVIMGAITLMLTAIAAISLVVGGVGIMNIMLVSVAERTREIGIRMAIGARSSDILRQFLIEAVVLSCLGGFIGIALGLAGSAGLTMLVNWLTPNTSWPYIISVEAAVVALLFSAMIGVFFGYYPALRASQLNPIDALRYE</sequence>
<keyword evidence="11" id="KW-1185">Reference proteome</keyword>
<keyword evidence="10" id="KW-0378">Hydrolase</keyword>
<dbReference type="Pfam" id="PF02687">
    <property type="entry name" value="FtsX"/>
    <property type="match status" value="1"/>
</dbReference>
<evidence type="ECO:0000259" key="8">
    <source>
        <dbReference type="Pfam" id="PF02687"/>
    </source>
</evidence>
<dbReference type="GO" id="GO:0005886">
    <property type="term" value="C:plasma membrane"/>
    <property type="evidence" value="ECO:0007669"/>
    <property type="project" value="UniProtKB-SubCell"/>
</dbReference>
<organism evidence="10 11">
    <name type="scientific">Planctopirus ephydatiae</name>
    <dbReference type="NCBI Taxonomy" id="2528019"/>
    <lineage>
        <taxon>Bacteria</taxon>
        <taxon>Pseudomonadati</taxon>
        <taxon>Planctomycetota</taxon>
        <taxon>Planctomycetia</taxon>
        <taxon>Planctomycetales</taxon>
        <taxon>Planctomycetaceae</taxon>
        <taxon>Planctopirus</taxon>
    </lineage>
</organism>
<evidence type="ECO:0000256" key="3">
    <source>
        <dbReference type="ARBA" id="ARBA00022692"/>
    </source>
</evidence>
<proteinExistence type="inferred from homology"/>
<evidence type="ECO:0000256" key="2">
    <source>
        <dbReference type="ARBA" id="ARBA00022475"/>
    </source>
</evidence>
<feature type="transmembrane region" description="Helical" evidence="7">
    <location>
        <begin position="275"/>
        <end position="308"/>
    </location>
</feature>
<dbReference type="PANTHER" id="PTHR30572:SF4">
    <property type="entry name" value="ABC TRANSPORTER PERMEASE YTRF"/>
    <property type="match status" value="1"/>
</dbReference>
<dbReference type="Proteomes" id="UP000315349">
    <property type="component" value="Chromosome"/>
</dbReference>
<dbReference type="PANTHER" id="PTHR30572">
    <property type="entry name" value="MEMBRANE COMPONENT OF TRANSPORTER-RELATED"/>
    <property type="match status" value="1"/>
</dbReference>
<keyword evidence="2" id="KW-1003">Cell membrane</keyword>
<evidence type="ECO:0000256" key="1">
    <source>
        <dbReference type="ARBA" id="ARBA00004651"/>
    </source>
</evidence>
<dbReference type="AlphaFoldDB" id="A0A518GTF6"/>
<feature type="transmembrane region" description="Helical" evidence="7">
    <location>
        <begin position="331"/>
        <end position="352"/>
    </location>
</feature>
<name>A0A518GTF6_9PLAN</name>
<evidence type="ECO:0000256" key="6">
    <source>
        <dbReference type="ARBA" id="ARBA00038076"/>
    </source>
</evidence>
<comment type="subcellular location">
    <subcellularLocation>
        <location evidence="1">Cell membrane</location>
        <topology evidence="1">Multi-pass membrane protein</topology>
    </subcellularLocation>
</comment>
<feature type="transmembrane region" description="Helical" evidence="7">
    <location>
        <begin position="21"/>
        <end position="43"/>
    </location>
</feature>
<dbReference type="GO" id="GO:0005524">
    <property type="term" value="F:ATP binding"/>
    <property type="evidence" value="ECO:0007669"/>
    <property type="project" value="UniProtKB-KW"/>
</dbReference>
<evidence type="ECO:0000313" key="11">
    <source>
        <dbReference type="Proteomes" id="UP000315349"/>
    </source>
</evidence>
<keyword evidence="4 7" id="KW-1133">Transmembrane helix</keyword>
<evidence type="ECO:0000313" key="10">
    <source>
        <dbReference type="EMBL" id="QDV31870.1"/>
    </source>
</evidence>
<dbReference type="GO" id="GO:0016787">
    <property type="term" value="F:hydrolase activity"/>
    <property type="evidence" value="ECO:0007669"/>
    <property type="project" value="UniProtKB-KW"/>
</dbReference>
<evidence type="ECO:0000259" key="9">
    <source>
        <dbReference type="Pfam" id="PF12704"/>
    </source>
</evidence>